<comment type="caution">
    <text evidence="4">The sequence shown here is derived from an EMBL/GenBank/DDBJ whole genome shotgun (WGS) entry which is preliminary data.</text>
</comment>
<evidence type="ECO:0000313" key="5">
    <source>
        <dbReference type="Proteomes" id="UP001629432"/>
    </source>
</evidence>
<gene>
    <name evidence="4" type="ORF">PQQ63_08365</name>
</gene>
<dbReference type="PANTHER" id="PTHR43884:SF20">
    <property type="entry name" value="ACYL-COA DEHYDROGENASE FADE28"/>
    <property type="match status" value="1"/>
</dbReference>
<dbReference type="InterPro" id="IPR009100">
    <property type="entry name" value="AcylCoA_DH/oxidase_NM_dom_sf"/>
</dbReference>
<accession>A0ABW9DNQ4</accession>
<dbReference type="PANTHER" id="PTHR43884">
    <property type="entry name" value="ACYL-COA DEHYDROGENASE"/>
    <property type="match status" value="1"/>
</dbReference>
<dbReference type="Gene3D" id="2.40.110.10">
    <property type="entry name" value="Butyryl-CoA Dehydrogenase, subunit A, domain 2"/>
    <property type="match status" value="1"/>
</dbReference>
<organism evidence="4 5">
    <name type="scientific">Paraburkholderia metrosideri</name>
    <dbReference type="NCBI Taxonomy" id="580937"/>
    <lineage>
        <taxon>Bacteria</taxon>
        <taxon>Pseudomonadati</taxon>
        <taxon>Pseudomonadota</taxon>
        <taxon>Betaproteobacteria</taxon>
        <taxon>Burkholderiales</taxon>
        <taxon>Burkholderiaceae</taxon>
        <taxon>Paraburkholderia</taxon>
    </lineage>
</organism>
<evidence type="ECO:0000313" key="4">
    <source>
        <dbReference type="EMBL" id="MFM0636702.1"/>
    </source>
</evidence>
<proteinExistence type="predicted"/>
<protein>
    <submittedName>
        <fullName evidence="4">Acyl-CoA/acyl-ACP dehydrogenase</fullName>
    </submittedName>
</protein>
<dbReference type="InterPro" id="IPR037069">
    <property type="entry name" value="AcylCoA_DH/ox_N_sf"/>
</dbReference>
<dbReference type="Gene3D" id="1.10.540.10">
    <property type="entry name" value="Acyl-CoA dehydrogenase/oxidase, N-terminal domain"/>
    <property type="match status" value="1"/>
</dbReference>
<keyword evidence="5" id="KW-1185">Reference proteome</keyword>
<sequence>MFLQESRAVLARYAPGLDAELTHRGLSALESMEPQAIKALIHQYRLPRLWVPSSLGGAAISPYDGIRMQRAIGASAPSMALMLTMHNFTVSFCNALADHVPSCAHMLHDVAHDNLLVASAFAEGRRGAGILDSTVFMTPDGDDFRISGSKKPCTMANCMDIITVGVALQGADGAKHTGMAILPADAAGVTRRAFWNVPLLAAADNHELCFDNVKVSADQLLLATEDDAETAQIVAVAEVLGLCWFEIVASASYLGVVSGMAARVVADRGVEESERVLLGSELESAQAALDGAVHLMQTCPPDEALLARVLMIRFGVQRAIERCAMHAAELGGGLAFIRDGEMMTLLMASRCLAFHPISRKAARPMIAAWLEADAGDAPDLQRAAN</sequence>
<dbReference type="SUPFAM" id="SSF56645">
    <property type="entry name" value="Acyl-CoA dehydrogenase NM domain-like"/>
    <property type="match status" value="1"/>
</dbReference>
<dbReference type="Proteomes" id="UP001629432">
    <property type="component" value="Unassembled WGS sequence"/>
</dbReference>
<evidence type="ECO:0000256" key="1">
    <source>
        <dbReference type="ARBA" id="ARBA00022630"/>
    </source>
</evidence>
<keyword evidence="2" id="KW-0274">FAD</keyword>
<evidence type="ECO:0000256" key="3">
    <source>
        <dbReference type="ARBA" id="ARBA00023002"/>
    </source>
</evidence>
<keyword evidence="1" id="KW-0285">Flavoprotein</keyword>
<dbReference type="EMBL" id="JAQQCF010000005">
    <property type="protein sequence ID" value="MFM0636702.1"/>
    <property type="molecule type" value="Genomic_DNA"/>
</dbReference>
<dbReference type="RefSeq" id="WP_408226001.1">
    <property type="nucleotide sequence ID" value="NZ_JAQQCF010000005.1"/>
</dbReference>
<keyword evidence="3" id="KW-0560">Oxidoreductase</keyword>
<reference evidence="4 5" key="1">
    <citation type="journal article" date="2024" name="Chem. Sci.">
        <title>Discovery of megapolipeptins by genome mining of a Burkholderiales bacteria collection.</title>
        <authorList>
            <person name="Paulo B.S."/>
            <person name="Recchia M.J.J."/>
            <person name="Lee S."/>
            <person name="Fergusson C.H."/>
            <person name="Romanowski S.B."/>
            <person name="Hernandez A."/>
            <person name="Krull N."/>
            <person name="Liu D.Y."/>
            <person name="Cavanagh H."/>
            <person name="Bos A."/>
            <person name="Gray C.A."/>
            <person name="Murphy B.T."/>
            <person name="Linington R.G."/>
            <person name="Eustaquio A.S."/>
        </authorList>
    </citation>
    <scope>NUCLEOTIDE SEQUENCE [LARGE SCALE GENOMIC DNA]</scope>
    <source>
        <strain evidence="4 5">RL17-338-BIC-A</strain>
    </source>
</reference>
<name>A0ABW9DNQ4_9BURK</name>
<dbReference type="InterPro" id="IPR046373">
    <property type="entry name" value="Acyl-CoA_Oxase/DH_mid-dom_sf"/>
</dbReference>
<evidence type="ECO:0000256" key="2">
    <source>
        <dbReference type="ARBA" id="ARBA00022827"/>
    </source>
</evidence>